<feature type="compositionally biased region" description="Basic and acidic residues" evidence="4">
    <location>
        <begin position="73"/>
        <end position="84"/>
    </location>
</feature>
<comment type="caution">
    <text evidence="3">Lacks conserved residue(s) required for the propagation of feature annotation.</text>
</comment>
<dbReference type="PANTHER" id="PTHR23192">
    <property type="entry name" value="OLFACTOMEDIN-RELATED"/>
    <property type="match status" value="1"/>
</dbReference>
<dbReference type="SMART" id="SM00284">
    <property type="entry name" value="OLF"/>
    <property type="match status" value="1"/>
</dbReference>
<reference evidence="6 7" key="1">
    <citation type="submission" date="2019-04" db="EMBL/GenBank/DDBJ databases">
        <title>Chromosome genome assembly for Takifugu flavidus.</title>
        <authorList>
            <person name="Xiao S."/>
        </authorList>
    </citation>
    <scope>NUCLEOTIDE SEQUENCE [LARGE SCALE GENOMIC DNA]</scope>
    <source>
        <strain evidence="6">HTHZ2018</strain>
        <tissue evidence="6">Muscle</tissue>
    </source>
</reference>
<feature type="region of interest" description="Disordered" evidence="4">
    <location>
        <begin position="187"/>
        <end position="206"/>
    </location>
</feature>
<gene>
    <name evidence="6" type="ORF">D4764_13G0006670</name>
</gene>
<evidence type="ECO:0000256" key="2">
    <source>
        <dbReference type="ARBA" id="ARBA00022525"/>
    </source>
</evidence>
<organism evidence="6 7">
    <name type="scientific">Takifugu flavidus</name>
    <name type="common">sansaifugu</name>
    <dbReference type="NCBI Taxonomy" id="433684"/>
    <lineage>
        <taxon>Eukaryota</taxon>
        <taxon>Metazoa</taxon>
        <taxon>Chordata</taxon>
        <taxon>Craniata</taxon>
        <taxon>Vertebrata</taxon>
        <taxon>Euteleostomi</taxon>
        <taxon>Actinopterygii</taxon>
        <taxon>Neopterygii</taxon>
        <taxon>Teleostei</taxon>
        <taxon>Neoteleostei</taxon>
        <taxon>Acanthomorphata</taxon>
        <taxon>Eupercaria</taxon>
        <taxon>Tetraodontiformes</taxon>
        <taxon>Tetradontoidea</taxon>
        <taxon>Tetraodontidae</taxon>
        <taxon>Takifugu</taxon>
    </lineage>
</organism>
<feature type="domain" description="Olfactomedin-like" evidence="5">
    <location>
        <begin position="391"/>
        <end position="634"/>
    </location>
</feature>
<keyword evidence="7" id="KW-1185">Reference proteome</keyword>
<keyword evidence="2" id="KW-0964">Secreted</keyword>
<dbReference type="Pfam" id="PF02191">
    <property type="entry name" value="OLF"/>
    <property type="match status" value="1"/>
</dbReference>
<dbReference type="GO" id="GO:0005615">
    <property type="term" value="C:extracellular space"/>
    <property type="evidence" value="ECO:0007669"/>
    <property type="project" value="TreeGrafter"/>
</dbReference>
<comment type="subcellular location">
    <subcellularLocation>
        <location evidence="1">Secreted</location>
    </subcellularLocation>
</comment>
<dbReference type="PROSITE" id="PS51132">
    <property type="entry name" value="OLF"/>
    <property type="match status" value="1"/>
</dbReference>
<sequence>MQERSSAVLQLAGMLALLLSSAGLLYLLVRQSDLTEELLRLEAQVKALAQSCGPRGGAALQAEGLKRLNRNRRNQEGAERQEEKDMLMLMSYSMLPLKSIIELCNVSRETCSTVGVPGPQGAPGPEGRRGRRGPPGPPGPPGHPGPPGPACSSDKEGQEAARGHFPPVSATSVEPWTLIGEVGDVTQPSTTHQEQQGEDLSTTSDVENITVAPVKLLAGLIQSSKTVREKTPVTVQNATPTSNPADGVGDEFNYTETPQDLFDVSVPEDFVQDFWNNSSTGNVTESPGTLIESPTNDRELSKEMWNFTEFRKILDRSAEPDLHQSSDTISVPHTAAENESESFPNDDSYDSPNDPNYGNVTEATLPTTAASVGETQKRDTSITMVTPLRNECRIKTIRCSEEAIPMRSTFGAWMLDASQLDDGTFWIAEHFSGRLLEVQHNASSSQNRSHQTVDVSRFYQGCGHVVYRASLYFHNGGTNRLIKFDLNTGRTSALVMAGSRYHNLAYLFPNSKTYFKFAVDENGLWVIFAASTGDSVMVAKLGAETFSVEAIVNTHYPTAKAGNAFVVCGVLYFTDDADRKVTYAFDLYEERPESVDFDLRPAGGVLAMVSYYPTRTLLYMWDNSSVKSCKVNLA</sequence>
<dbReference type="PANTHER" id="PTHR23192:SF85">
    <property type="entry name" value="GLIOMEDIN"/>
    <property type="match status" value="1"/>
</dbReference>
<dbReference type="GO" id="GO:0009986">
    <property type="term" value="C:cell surface"/>
    <property type="evidence" value="ECO:0007669"/>
    <property type="project" value="TreeGrafter"/>
</dbReference>
<dbReference type="EMBL" id="RHFK02000005">
    <property type="protein sequence ID" value="TWW76005.1"/>
    <property type="molecule type" value="Genomic_DNA"/>
</dbReference>
<dbReference type="GO" id="GO:0007165">
    <property type="term" value="P:signal transduction"/>
    <property type="evidence" value="ECO:0007669"/>
    <property type="project" value="TreeGrafter"/>
</dbReference>
<evidence type="ECO:0000256" key="4">
    <source>
        <dbReference type="SAM" id="MobiDB-lite"/>
    </source>
</evidence>
<evidence type="ECO:0000313" key="6">
    <source>
        <dbReference type="EMBL" id="TWW76005.1"/>
    </source>
</evidence>
<name>A0A5C6P9A6_9TELE</name>
<protein>
    <submittedName>
        <fullName evidence="6">Gliomedin Gliomedin shedded ectodomain</fullName>
    </submittedName>
</protein>
<feature type="compositionally biased region" description="Basic and acidic residues" evidence="4">
    <location>
        <begin position="153"/>
        <end position="162"/>
    </location>
</feature>
<comment type="caution">
    <text evidence="6">The sequence shown here is derived from an EMBL/GenBank/DDBJ whole genome shotgun (WGS) entry which is preliminary data.</text>
</comment>
<dbReference type="Proteomes" id="UP000324091">
    <property type="component" value="Chromosome 13"/>
</dbReference>
<dbReference type="SUPFAM" id="SSF101898">
    <property type="entry name" value="NHL repeat"/>
    <property type="match status" value="1"/>
</dbReference>
<evidence type="ECO:0000313" key="7">
    <source>
        <dbReference type="Proteomes" id="UP000324091"/>
    </source>
</evidence>
<feature type="compositionally biased region" description="Pro residues" evidence="4">
    <location>
        <begin position="134"/>
        <end position="149"/>
    </location>
</feature>
<feature type="region of interest" description="Disordered" evidence="4">
    <location>
        <begin position="319"/>
        <end position="362"/>
    </location>
</feature>
<feature type="region of interest" description="Disordered" evidence="4">
    <location>
        <begin position="112"/>
        <end position="174"/>
    </location>
</feature>
<feature type="region of interest" description="Disordered" evidence="4">
    <location>
        <begin position="63"/>
        <end position="84"/>
    </location>
</feature>
<accession>A0A5C6P9A6</accession>
<dbReference type="InterPro" id="IPR050605">
    <property type="entry name" value="Olfactomedin-like_domain"/>
</dbReference>
<evidence type="ECO:0000256" key="3">
    <source>
        <dbReference type="PROSITE-ProRule" id="PRU00446"/>
    </source>
</evidence>
<dbReference type="AlphaFoldDB" id="A0A5C6P9A6"/>
<evidence type="ECO:0000256" key="1">
    <source>
        <dbReference type="ARBA" id="ARBA00004613"/>
    </source>
</evidence>
<dbReference type="InterPro" id="IPR003112">
    <property type="entry name" value="Olfac-like_dom"/>
</dbReference>
<feature type="compositionally biased region" description="Low complexity" evidence="4">
    <location>
        <begin position="115"/>
        <end position="125"/>
    </location>
</feature>
<proteinExistence type="predicted"/>
<evidence type="ECO:0000259" key="5">
    <source>
        <dbReference type="PROSITE" id="PS51132"/>
    </source>
</evidence>